<organism evidence="1 2">
    <name type="scientific">Ruegeria marina</name>
    <dbReference type="NCBI Taxonomy" id="639004"/>
    <lineage>
        <taxon>Bacteria</taxon>
        <taxon>Pseudomonadati</taxon>
        <taxon>Pseudomonadota</taxon>
        <taxon>Alphaproteobacteria</taxon>
        <taxon>Rhodobacterales</taxon>
        <taxon>Roseobacteraceae</taxon>
        <taxon>Ruegeria</taxon>
    </lineage>
</organism>
<name>A0A1G6WUL2_9RHOB</name>
<evidence type="ECO:0008006" key="3">
    <source>
        <dbReference type="Google" id="ProtNLM"/>
    </source>
</evidence>
<sequence>MNDPTQLASQSAGFDCGQVSLSLPEIGSLASRAARGAGFGWGLAEEAGMAAQWLARAGLDWPTAFLSCLEGDKGVDFRPRPGAWEADGPACGLRIGVALSDFATLPEGPARVLSLGKVLNALLVVPFVSQAALKVATPLRLEMDGIPVAWISGDALVPAAGGIPVLPLCDLRVVRAADNFPPAGRDPVGDQNFPIPAALWGRLDRLALGMTVPATEQSLSGAGAGVSDND</sequence>
<gene>
    <name evidence="1" type="ORF">SAMN04488239_109168</name>
</gene>
<dbReference type="RefSeq" id="WP_093032752.1">
    <property type="nucleotide sequence ID" value="NZ_FMZV01000009.1"/>
</dbReference>
<dbReference type="EMBL" id="FMZV01000009">
    <property type="protein sequence ID" value="SDD69504.1"/>
    <property type="molecule type" value="Genomic_DNA"/>
</dbReference>
<accession>A0A1G6WUL2</accession>
<dbReference type="OrthoDB" id="8420038at2"/>
<dbReference type="Pfam" id="PF12525">
    <property type="entry name" value="DUF3726"/>
    <property type="match status" value="1"/>
</dbReference>
<dbReference type="AlphaFoldDB" id="A0A1G6WUL2"/>
<evidence type="ECO:0000313" key="1">
    <source>
        <dbReference type="EMBL" id="SDD69504.1"/>
    </source>
</evidence>
<proteinExistence type="predicted"/>
<evidence type="ECO:0000313" key="2">
    <source>
        <dbReference type="Proteomes" id="UP000199628"/>
    </source>
</evidence>
<dbReference type="Proteomes" id="UP000199628">
    <property type="component" value="Unassembled WGS sequence"/>
</dbReference>
<keyword evidence="2" id="KW-1185">Reference proteome</keyword>
<dbReference type="InterPro" id="IPR022201">
    <property type="entry name" value="DUF3726"/>
</dbReference>
<dbReference type="STRING" id="639004.SAMN04488239_109168"/>
<protein>
    <recommendedName>
        <fullName evidence="3">DUF3726 domain-containing protein</fullName>
    </recommendedName>
</protein>
<reference evidence="2" key="1">
    <citation type="submission" date="2016-10" db="EMBL/GenBank/DDBJ databases">
        <authorList>
            <person name="Varghese N."/>
            <person name="Submissions S."/>
        </authorList>
    </citation>
    <scope>NUCLEOTIDE SEQUENCE [LARGE SCALE GENOMIC DNA]</scope>
    <source>
        <strain evidence="2">CGMCC 1.9108</strain>
    </source>
</reference>